<dbReference type="RefSeq" id="WP_311772091.1">
    <property type="nucleotide sequence ID" value="NZ_JACHLL010000002.1"/>
</dbReference>
<feature type="signal peptide" evidence="1">
    <location>
        <begin position="1"/>
        <end position="21"/>
    </location>
</feature>
<evidence type="ECO:0000313" key="2">
    <source>
        <dbReference type="EMBL" id="MBB6341572.1"/>
    </source>
</evidence>
<dbReference type="Proteomes" id="UP000557193">
    <property type="component" value="Unassembled WGS sequence"/>
</dbReference>
<gene>
    <name evidence="2" type="ORF">HNP49_001729</name>
</gene>
<keyword evidence="3" id="KW-1185">Reference proteome</keyword>
<evidence type="ECO:0000256" key="1">
    <source>
        <dbReference type="SAM" id="SignalP"/>
    </source>
</evidence>
<comment type="caution">
    <text evidence="2">The sequence shown here is derived from an EMBL/GenBank/DDBJ whole genome shotgun (WGS) entry which is preliminary data.</text>
</comment>
<keyword evidence="1" id="KW-0732">Signal</keyword>
<feature type="chain" id="PRO_5030709276" evidence="1">
    <location>
        <begin position="22"/>
        <end position="248"/>
    </location>
</feature>
<name>A0A7X0BS02_9PSED</name>
<dbReference type="SUPFAM" id="SSF53850">
    <property type="entry name" value="Periplasmic binding protein-like II"/>
    <property type="match status" value="1"/>
</dbReference>
<reference evidence="2 3" key="1">
    <citation type="submission" date="2020-08" db="EMBL/GenBank/DDBJ databases">
        <title>Functional genomics of gut bacteria from endangered species of beetles.</title>
        <authorList>
            <person name="Carlos-Shanley C."/>
        </authorList>
    </citation>
    <scope>NUCLEOTIDE SEQUENCE [LARGE SCALE GENOMIC DNA]</scope>
    <source>
        <strain evidence="2 3">S00202</strain>
    </source>
</reference>
<accession>A0A7X0BS02</accession>
<dbReference type="EMBL" id="JACHLL010000002">
    <property type="protein sequence ID" value="MBB6341572.1"/>
    <property type="molecule type" value="Genomic_DNA"/>
</dbReference>
<dbReference type="Gene3D" id="3.40.190.10">
    <property type="entry name" value="Periplasmic binding protein-like II"/>
    <property type="match status" value="2"/>
</dbReference>
<proteinExistence type="predicted"/>
<protein>
    <submittedName>
        <fullName evidence="2">ABC-type amino acid transport substrate-binding protein</fullName>
    </submittedName>
</protein>
<organism evidence="2 3">
    <name type="scientific">Pseudomonas fluvialis</name>
    <dbReference type="NCBI Taxonomy" id="1793966"/>
    <lineage>
        <taxon>Bacteria</taxon>
        <taxon>Pseudomonadati</taxon>
        <taxon>Pseudomonadota</taxon>
        <taxon>Gammaproteobacteria</taxon>
        <taxon>Pseudomonadales</taxon>
        <taxon>Pseudomonadaceae</taxon>
        <taxon>Pseudomonas</taxon>
    </lineage>
</organism>
<sequence>MNGLVRLTLWVSLSLSLCAQAESVRYAVTSESWEPYWIVRDTAVSGILSDVMQALQVSLDEPLLADRPLPPLRAQKQFREGRVQLECCVSKAWRASPEQAEVSLWSDTVLDAEEVLVFPAGRAFPFGQLQDLQGHTIATVRGYGYIGSEYFTRSDSPDSKSQLRRVAQRRVEAAIIDRLEVAYLLREHPDLTGLTEQIELGPVINRSALRIRVHRTRADLLVPLNAAIAKVRQDGTLAGIVERYTGVR</sequence>
<evidence type="ECO:0000313" key="3">
    <source>
        <dbReference type="Proteomes" id="UP000557193"/>
    </source>
</evidence>
<dbReference type="AlphaFoldDB" id="A0A7X0BS02"/>